<dbReference type="GO" id="GO:0007411">
    <property type="term" value="P:axon guidance"/>
    <property type="evidence" value="ECO:0007669"/>
    <property type="project" value="TreeGrafter"/>
</dbReference>
<dbReference type="GO" id="GO:0030424">
    <property type="term" value="C:axon"/>
    <property type="evidence" value="ECO:0007669"/>
    <property type="project" value="TreeGrafter"/>
</dbReference>
<name>A0A8K0P0Q0_LADFU</name>
<organism evidence="4 5">
    <name type="scientific">Ladona fulva</name>
    <name type="common">Scarce chaser dragonfly</name>
    <name type="synonym">Libellula fulva</name>
    <dbReference type="NCBI Taxonomy" id="123851"/>
    <lineage>
        <taxon>Eukaryota</taxon>
        <taxon>Metazoa</taxon>
        <taxon>Ecdysozoa</taxon>
        <taxon>Arthropoda</taxon>
        <taxon>Hexapoda</taxon>
        <taxon>Insecta</taxon>
        <taxon>Pterygota</taxon>
        <taxon>Palaeoptera</taxon>
        <taxon>Odonata</taxon>
        <taxon>Epiprocta</taxon>
        <taxon>Anisoptera</taxon>
        <taxon>Libelluloidea</taxon>
        <taxon>Libellulidae</taxon>
        <taxon>Ladona</taxon>
    </lineage>
</organism>
<evidence type="ECO:0000313" key="4">
    <source>
        <dbReference type="EMBL" id="KAG8228363.1"/>
    </source>
</evidence>
<dbReference type="InterPro" id="IPR036179">
    <property type="entry name" value="Ig-like_dom_sf"/>
</dbReference>
<dbReference type="AlphaFoldDB" id="A0A8K0P0Q0"/>
<feature type="domain" description="Ig-like" evidence="3">
    <location>
        <begin position="1"/>
        <end position="57"/>
    </location>
</feature>
<dbReference type="Gene3D" id="2.60.40.10">
    <property type="entry name" value="Immunoglobulins"/>
    <property type="match status" value="2"/>
</dbReference>
<dbReference type="GO" id="GO:0070593">
    <property type="term" value="P:dendrite self-avoidance"/>
    <property type="evidence" value="ECO:0007669"/>
    <property type="project" value="TreeGrafter"/>
</dbReference>
<keyword evidence="2" id="KW-0393">Immunoglobulin domain</keyword>
<dbReference type="PROSITE" id="PS50835">
    <property type="entry name" value="IG_LIKE"/>
    <property type="match status" value="2"/>
</dbReference>
<evidence type="ECO:0000256" key="2">
    <source>
        <dbReference type="ARBA" id="ARBA00023319"/>
    </source>
</evidence>
<evidence type="ECO:0000313" key="5">
    <source>
        <dbReference type="Proteomes" id="UP000792457"/>
    </source>
</evidence>
<reference evidence="4" key="2">
    <citation type="submission" date="2017-10" db="EMBL/GenBank/DDBJ databases">
        <title>Ladona fulva Genome sequencing and assembly.</title>
        <authorList>
            <person name="Murali S."/>
            <person name="Richards S."/>
            <person name="Bandaranaike D."/>
            <person name="Bellair M."/>
            <person name="Blankenburg K."/>
            <person name="Chao H."/>
            <person name="Dinh H."/>
            <person name="Doddapaneni H."/>
            <person name="Dugan-Rocha S."/>
            <person name="Elkadiri S."/>
            <person name="Gnanaolivu R."/>
            <person name="Hernandez B."/>
            <person name="Skinner E."/>
            <person name="Javaid M."/>
            <person name="Lee S."/>
            <person name="Li M."/>
            <person name="Ming W."/>
            <person name="Munidasa M."/>
            <person name="Muniz J."/>
            <person name="Nguyen L."/>
            <person name="Hughes D."/>
            <person name="Osuji N."/>
            <person name="Pu L.-L."/>
            <person name="Puazo M."/>
            <person name="Qu C."/>
            <person name="Quiroz J."/>
            <person name="Raj R."/>
            <person name="Weissenberger G."/>
            <person name="Xin Y."/>
            <person name="Zou X."/>
            <person name="Han Y."/>
            <person name="Worley K."/>
            <person name="Muzny D."/>
            <person name="Gibbs R."/>
        </authorList>
    </citation>
    <scope>NUCLEOTIDE SEQUENCE</scope>
    <source>
        <strain evidence="4">Sampled in the wild</strain>
    </source>
</reference>
<proteinExistence type="predicted"/>
<keyword evidence="5" id="KW-1185">Reference proteome</keyword>
<dbReference type="SMART" id="SM00408">
    <property type="entry name" value="IGc2"/>
    <property type="match status" value="1"/>
</dbReference>
<reference evidence="4" key="1">
    <citation type="submission" date="2013-04" db="EMBL/GenBank/DDBJ databases">
        <authorList>
            <person name="Qu J."/>
            <person name="Murali S.C."/>
            <person name="Bandaranaike D."/>
            <person name="Bellair M."/>
            <person name="Blankenburg K."/>
            <person name="Chao H."/>
            <person name="Dinh H."/>
            <person name="Doddapaneni H."/>
            <person name="Downs B."/>
            <person name="Dugan-Rocha S."/>
            <person name="Elkadiri S."/>
            <person name="Gnanaolivu R.D."/>
            <person name="Hernandez B."/>
            <person name="Javaid M."/>
            <person name="Jayaseelan J.C."/>
            <person name="Lee S."/>
            <person name="Li M."/>
            <person name="Ming W."/>
            <person name="Munidasa M."/>
            <person name="Muniz J."/>
            <person name="Nguyen L."/>
            <person name="Ongeri F."/>
            <person name="Osuji N."/>
            <person name="Pu L.-L."/>
            <person name="Puazo M."/>
            <person name="Qu C."/>
            <person name="Quiroz J."/>
            <person name="Raj R."/>
            <person name="Weissenberger G."/>
            <person name="Xin Y."/>
            <person name="Zou X."/>
            <person name="Han Y."/>
            <person name="Richards S."/>
            <person name="Worley K."/>
            <person name="Muzny D."/>
            <person name="Gibbs R."/>
        </authorList>
    </citation>
    <scope>NUCLEOTIDE SEQUENCE</scope>
    <source>
        <strain evidence="4">Sampled in the wild</strain>
    </source>
</reference>
<comment type="caution">
    <text evidence="4">The sequence shown here is derived from an EMBL/GenBank/DDBJ whole genome shotgun (WGS) entry which is preliminary data.</text>
</comment>
<evidence type="ECO:0000259" key="3">
    <source>
        <dbReference type="PROSITE" id="PS50835"/>
    </source>
</evidence>
<dbReference type="EMBL" id="KZ308369">
    <property type="protein sequence ID" value="KAG8228363.1"/>
    <property type="molecule type" value="Genomic_DNA"/>
</dbReference>
<dbReference type="PANTHER" id="PTHR10075:SF100">
    <property type="entry name" value="FASCICLIN-2"/>
    <property type="match status" value="1"/>
</dbReference>
<dbReference type="InterPro" id="IPR013098">
    <property type="entry name" value="Ig_I-set"/>
</dbReference>
<dbReference type="InterPro" id="IPR003598">
    <property type="entry name" value="Ig_sub2"/>
</dbReference>
<dbReference type="OrthoDB" id="152385at2759"/>
<dbReference type="SUPFAM" id="SSF48726">
    <property type="entry name" value="Immunoglobulin"/>
    <property type="match status" value="2"/>
</dbReference>
<dbReference type="FunFam" id="2.60.40.10:FF:000032">
    <property type="entry name" value="palladin isoform X1"/>
    <property type="match status" value="1"/>
</dbReference>
<dbReference type="SMART" id="SM00409">
    <property type="entry name" value="IG"/>
    <property type="match status" value="2"/>
</dbReference>
<accession>A0A8K0P0Q0</accession>
<dbReference type="Pfam" id="PF07679">
    <property type="entry name" value="I-set"/>
    <property type="match status" value="2"/>
</dbReference>
<keyword evidence="1" id="KW-1015">Disulfide bond</keyword>
<protein>
    <recommendedName>
        <fullName evidence="3">Ig-like domain-containing protein</fullName>
    </recommendedName>
</protein>
<dbReference type="InterPro" id="IPR013783">
    <property type="entry name" value="Ig-like_fold"/>
</dbReference>
<dbReference type="CDD" id="cd00096">
    <property type="entry name" value="Ig"/>
    <property type="match status" value="1"/>
</dbReference>
<sequence>MKKWFLGSPPQLSPVPEDERRYPLGPLLVILRARPADSGRYLCSATNSGGGERVEVSLMVSAPLSARVSPARQAAAVGRAAEFTCTASGHPVNVITWAKDGQPLREGPRIHIVSRGRIRLESVQREDEGIYQCFVKNEHDMAQGSYL</sequence>
<dbReference type="PANTHER" id="PTHR10075">
    <property type="entry name" value="BASIGIN RELATED"/>
    <property type="match status" value="1"/>
</dbReference>
<dbReference type="InterPro" id="IPR007110">
    <property type="entry name" value="Ig-like_dom"/>
</dbReference>
<dbReference type="GO" id="GO:0098632">
    <property type="term" value="F:cell-cell adhesion mediator activity"/>
    <property type="evidence" value="ECO:0007669"/>
    <property type="project" value="TreeGrafter"/>
</dbReference>
<feature type="domain" description="Ig-like" evidence="3">
    <location>
        <begin position="63"/>
        <end position="147"/>
    </location>
</feature>
<dbReference type="GO" id="GO:0007156">
    <property type="term" value="P:homophilic cell adhesion via plasma membrane adhesion molecules"/>
    <property type="evidence" value="ECO:0007669"/>
    <property type="project" value="TreeGrafter"/>
</dbReference>
<evidence type="ECO:0000256" key="1">
    <source>
        <dbReference type="ARBA" id="ARBA00023157"/>
    </source>
</evidence>
<dbReference type="GO" id="GO:0005886">
    <property type="term" value="C:plasma membrane"/>
    <property type="evidence" value="ECO:0007669"/>
    <property type="project" value="TreeGrafter"/>
</dbReference>
<dbReference type="Proteomes" id="UP000792457">
    <property type="component" value="Unassembled WGS sequence"/>
</dbReference>
<gene>
    <name evidence="4" type="ORF">J437_LFUL006814</name>
</gene>
<dbReference type="InterPro" id="IPR003599">
    <property type="entry name" value="Ig_sub"/>
</dbReference>